<name>A0ABQ6N8G3_9STRA</name>
<evidence type="ECO:0000256" key="2">
    <source>
        <dbReference type="ARBA" id="ARBA00022692"/>
    </source>
</evidence>
<dbReference type="EMBL" id="BRYB01001132">
    <property type="protein sequence ID" value="GMI43593.1"/>
    <property type="molecule type" value="Genomic_DNA"/>
</dbReference>
<evidence type="ECO:0000313" key="8">
    <source>
        <dbReference type="EMBL" id="GMI43593.1"/>
    </source>
</evidence>
<evidence type="ECO:0000256" key="3">
    <source>
        <dbReference type="ARBA" id="ARBA00022989"/>
    </source>
</evidence>
<feature type="compositionally biased region" description="Acidic residues" evidence="5">
    <location>
        <begin position="1068"/>
        <end position="1090"/>
    </location>
</feature>
<feature type="region of interest" description="Disordered" evidence="5">
    <location>
        <begin position="137"/>
        <end position="161"/>
    </location>
</feature>
<keyword evidence="2 6" id="KW-0812">Transmembrane</keyword>
<feature type="region of interest" description="Disordered" evidence="5">
    <location>
        <begin position="187"/>
        <end position="243"/>
    </location>
</feature>
<keyword evidence="9" id="KW-1185">Reference proteome</keyword>
<feature type="compositionally biased region" description="Basic residues" evidence="5">
    <location>
        <begin position="151"/>
        <end position="161"/>
    </location>
</feature>
<dbReference type="Gene3D" id="1.20.1270.60">
    <property type="entry name" value="Arfaptin homology (AH) domain/BAR domain"/>
    <property type="match status" value="1"/>
</dbReference>
<proteinExistence type="predicted"/>
<feature type="compositionally biased region" description="Acidic residues" evidence="5">
    <location>
        <begin position="918"/>
        <end position="940"/>
    </location>
</feature>
<feature type="compositionally biased region" description="Pro residues" evidence="5">
    <location>
        <begin position="208"/>
        <end position="232"/>
    </location>
</feature>
<accession>A0ABQ6N8G3</accession>
<dbReference type="PANTHER" id="PTHR47666:SF1">
    <property type="entry name" value="PROTEIN VASCULAR ASSOCIATED DEATH 1, CHLOROPLASTIC"/>
    <property type="match status" value="1"/>
</dbReference>
<feature type="compositionally biased region" description="Basic and acidic residues" evidence="5">
    <location>
        <begin position="881"/>
        <end position="894"/>
    </location>
</feature>
<feature type="compositionally biased region" description="Gly residues" evidence="5">
    <location>
        <begin position="769"/>
        <end position="780"/>
    </location>
</feature>
<dbReference type="Pfam" id="PF16016">
    <property type="entry name" value="VASt"/>
    <property type="match status" value="1"/>
</dbReference>
<evidence type="ECO:0000256" key="5">
    <source>
        <dbReference type="SAM" id="MobiDB-lite"/>
    </source>
</evidence>
<feature type="region of interest" description="Disordered" evidence="5">
    <location>
        <begin position="349"/>
        <end position="392"/>
    </location>
</feature>
<feature type="compositionally biased region" description="Basic and acidic residues" evidence="5">
    <location>
        <begin position="564"/>
        <end position="574"/>
    </location>
</feature>
<feature type="compositionally biased region" description="Low complexity" evidence="5">
    <location>
        <begin position="66"/>
        <end position="80"/>
    </location>
</feature>
<evidence type="ECO:0000256" key="1">
    <source>
        <dbReference type="ARBA" id="ARBA00004167"/>
    </source>
</evidence>
<dbReference type="InterPro" id="IPR031968">
    <property type="entry name" value="VASt"/>
</dbReference>
<feature type="transmembrane region" description="Helical" evidence="6">
    <location>
        <begin position="1365"/>
        <end position="1384"/>
    </location>
</feature>
<feature type="domain" description="VASt" evidence="7">
    <location>
        <begin position="1147"/>
        <end position="1329"/>
    </location>
</feature>
<organism evidence="8 9">
    <name type="scientific">Tetraparma gracilis</name>
    <dbReference type="NCBI Taxonomy" id="2962635"/>
    <lineage>
        <taxon>Eukaryota</taxon>
        <taxon>Sar</taxon>
        <taxon>Stramenopiles</taxon>
        <taxon>Ochrophyta</taxon>
        <taxon>Bolidophyceae</taxon>
        <taxon>Parmales</taxon>
        <taxon>Triparmaceae</taxon>
        <taxon>Tetraparma</taxon>
    </lineage>
</organism>
<feature type="region of interest" description="Disordered" evidence="5">
    <location>
        <begin position="1067"/>
        <end position="1108"/>
    </location>
</feature>
<dbReference type="Pfam" id="PF02893">
    <property type="entry name" value="GRAM"/>
    <property type="match status" value="1"/>
</dbReference>
<comment type="subcellular location">
    <subcellularLocation>
        <location evidence="1">Membrane</location>
        <topology evidence="1">Single-pass membrane protein</topology>
    </subcellularLocation>
</comment>
<feature type="region of interest" description="Disordered" evidence="5">
    <location>
        <begin position="564"/>
        <end position="610"/>
    </location>
</feature>
<evidence type="ECO:0000256" key="6">
    <source>
        <dbReference type="SAM" id="Phobius"/>
    </source>
</evidence>
<dbReference type="PANTHER" id="PTHR47666">
    <property type="entry name" value="PROTEIN VASCULAR ASSOCIATED DEATH 1, CHLOROPLASTIC"/>
    <property type="match status" value="1"/>
</dbReference>
<keyword evidence="3 6" id="KW-1133">Transmembrane helix</keyword>
<feature type="compositionally biased region" description="Pro residues" evidence="5">
    <location>
        <begin position="352"/>
        <end position="361"/>
    </location>
</feature>
<dbReference type="Proteomes" id="UP001165060">
    <property type="component" value="Unassembled WGS sequence"/>
</dbReference>
<evidence type="ECO:0000313" key="9">
    <source>
        <dbReference type="Proteomes" id="UP001165060"/>
    </source>
</evidence>
<feature type="compositionally biased region" description="Acidic residues" evidence="5">
    <location>
        <begin position="897"/>
        <end position="910"/>
    </location>
</feature>
<dbReference type="Gene3D" id="2.30.29.30">
    <property type="entry name" value="Pleckstrin-homology domain (PH domain)/Phosphotyrosine-binding domain (PTB)"/>
    <property type="match status" value="1"/>
</dbReference>
<feature type="region of interest" description="Disordered" evidence="5">
    <location>
        <begin position="876"/>
        <end position="955"/>
    </location>
</feature>
<feature type="region of interest" description="Disordered" evidence="5">
    <location>
        <begin position="762"/>
        <end position="782"/>
    </location>
</feature>
<gene>
    <name evidence="8" type="ORF">TeGR_g4361</name>
</gene>
<dbReference type="PROSITE" id="PS51778">
    <property type="entry name" value="VAST"/>
    <property type="match status" value="1"/>
</dbReference>
<dbReference type="InterPro" id="IPR004182">
    <property type="entry name" value="GRAM"/>
</dbReference>
<dbReference type="InterPro" id="IPR011993">
    <property type="entry name" value="PH-like_dom_sf"/>
</dbReference>
<dbReference type="InterPro" id="IPR027267">
    <property type="entry name" value="AH/BAR_dom_sf"/>
</dbReference>
<keyword evidence="4 6" id="KW-0472">Membrane</keyword>
<feature type="compositionally biased region" description="Basic and acidic residues" evidence="5">
    <location>
        <begin position="187"/>
        <end position="204"/>
    </location>
</feature>
<evidence type="ECO:0000259" key="7">
    <source>
        <dbReference type="PROSITE" id="PS51778"/>
    </source>
</evidence>
<comment type="caution">
    <text evidence="8">The sequence shown here is derived from an EMBL/GenBank/DDBJ whole genome shotgun (WGS) entry which is preliminary data.</text>
</comment>
<protein>
    <recommendedName>
        <fullName evidence="7">VASt domain-containing protein</fullName>
    </recommendedName>
</protein>
<sequence>MPRFSPSLPPSSSFHGIGLAVATSRAQGLGRANRDAAQLLEDAAMARERKAKRLVKALEKAAELLPRPAAATGTAATGPEPGSPGAGYPSAAPEAGAAVFHASLLSYAKQSLFEAISTKGNVARPLAAGASLLATSAAAQGRRYEGSRAECRRRRAKQAKARRKYRNCARDVLGLYADLLRTFADSEDRREARRIEDARGREAGEGGAPPPPAGDAAPPGSPPPAPPLPPLPRSRAGTGEDEALKAHAGAAALPNPLSFLSAEPPLHRQTQYLYLGLLGLRRAEEEYRGEVEEDSRATHECVQAELSALDGLEEHEADRLSGFADALSRLVATRSGSLENMAAACERSLDPAPRPTLPFPPLKETFPRHMSSKAAEDESGEERRQRKGSYQNPIASSVQAEADAANLPPSVAQLRSDLLLFHRRSATTQTYTLGLKKLLETVLAAQEEYVLSLGQTLSKFGYPAPNVPTATVDPASLCHAMVKTEGRRALQAWSAIISSVLSEIKTASPLIAQLRDAISELGSSSSLSGGDKMLKSVKETGDAVWKGICEAGKQQAKAESRWRSAENEVKRTTEKLAQQRSEYEAEAEINSAAGVPPTTASQEDSDQFGTGLRKGVGNMLSFLGGGEDVMNKVLSTKERLEMSQADHDKACANLAQSKATRDSCQRAASDKANAYAASFEETFERLKKDEEDKEALCKKVFELSIAGFLAFVEGRKENTKFAAEGISAVQGGEILLDKTDWARKIERKIRKKNEEVDKNLAERAAETEGAGGEGGEGSGGVEEEEFDAKIHIEPSRIVYTLLSDGIGYKPEDLPPEVQGGGDTEEEMEMMENITTLIRDFATTYEQSAQLAANAKDSRVQSHFEHHFGPDMYSAHEAVGGKAEEGEKEGEKEGGGEGGEEEGGGGGSDEEVEKKDEEGAGEEGQGEEGGGEEGAAEEEEGQGSAEEGKGATSAAHTPVVIESFTCAYYPSDTSESLSPILHGRIFVTANAMYFVGWGNFKLVINLTDIAETSKETTAKGVVDNGLKLVTKQGATYFFGSFAFRTNCFVLVNRLRAVKGALIESGLMEEPPEVEAEEAEEEVGGEGGEAGEEGGAGGGEEAGAEPAAPGALSAGALSAGALSAGALSAGSVADTFSPASLPKDAVLGKMTQVAKGKLEGVNTPRYFELFWAEKKGASEFYAEWLRDTSNKDVAVGPWTSGSFPHAFSGETFSMKRVTTFSYKRTTHLYVGPPWAEVKQTQLARVDEGNRCVVVFTVDMSGIPFSDVFSVEIRWTATNSSDRVIEVEAGCAVVLHKYSLVSSKIKSGTLEETTPAQVNLLEAMRKKVAQVAAVQADAPAAAQARPPPAAAAPSAPPPAAAQGAGGPLAALAALLAVAVLLLVAVVLREGNKVGRLEEQVSELARNVNALVTVLAKERGVDLAEVVIGAGGT</sequence>
<evidence type="ECO:0000256" key="4">
    <source>
        <dbReference type="ARBA" id="ARBA00023136"/>
    </source>
</evidence>
<reference evidence="8 9" key="1">
    <citation type="journal article" date="2023" name="Commun. Biol.">
        <title>Genome analysis of Parmales, the sister group of diatoms, reveals the evolutionary specialization of diatoms from phago-mixotrophs to photoautotrophs.</title>
        <authorList>
            <person name="Ban H."/>
            <person name="Sato S."/>
            <person name="Yoshikawa S."/>
            <person name="Yamada K."/>
            <person name="Nakamura Y."/>
            <person name="Ichinomiya M."/>
            <person name="Sato N."/>
            <person name="Blanc-Mathieu R."/>
            <person name="Endo H."/>
            <person name="Kuwata A."/>
            <person name="Ogata H."/>
        </authorList>
    </citation>
    <scope>NUCLEOTIDE SEQUENCE [LARGE SCALE GENOMIC DNA]</scope>
</reference>
<feature type="region of interest" description="Disordered" evidence="5">
    <location>
        <begin position="66"/>
        <end position="90"/>
    </location>
</feature>